<name>A0A397HV14_9GLOM</name>
<dbReference type="InterPro" id="IPR000210">
    <property type="entry name" value="BTB/POZ_dom"/>
</dbReference>
<keyword evidence="1" id="KW-1133">Transmembrane helix</keyword>
<proteinExistence type="predicted"/>
<feature type="domain" description="BTB" evidence="2">
    <location>
        <begin position="19"/>
        <end position="118"/>
    </location>
</feature>
<dbReference type="Proteomes" id="UP000266861">
    <property type="component" value="Unassembled WGS sequence"/>
</dbReference>
<evidence type="ECO:0000313" key="4">
    <source>
        <dbReference type="Proteomes" id="UP000266861"/>
    </source>
</evidence>
<dbReference type="GO" id="GO:0051260">
    <property type="term" value="P:protein homooligomerization"/>
    <property type="evidence" value="ECO:0007669"/>
    <property type="project" value="InterPro"/>
</dbReference>
<keyword evidence="1" id="KW-0472">Membrane</keyword>
<evidence type="ECO:0000256" key="1">
    <source>
        <dbReference type="SAM" id="Phobius"/>
    </source>
</evidence>
<evidence type="ECO:0000259" key="2">
    <source>
        <dbReference type="SMART" id="SM00225"/>
    </source>
</evidence>
<dbReference type="SMART" id="SM00225">
    <property type="entry name" value="BTB"/>
    <property type="match status" value="1"/>
</dbReference>
<accession>A0A397HV14</accession>
<evidence type="ECO:0000313" key="3">
    <source>
        <dbReference type="EMBL" id="RHZ67065.1"/>
    </source>
</evidence>
<dbReference type="PANTHER" id="PTHR14499">
    <property type="entry name" value="POTASSIUM CHANNEL TETRAMERIZATION DOMAIN-CONTAINING"/>
    <property type="match status" value="1"/>
</dbReference>
<dbReference type="STRING" id="1348612.A0A397HV14"/>
<comment type="caution">
    <text evidence="3">The sequence shown here is derived from an EMBL/GenBank/DDBJ whole genome shotgun (WGS) entry which is preliminary data.</text>
</comment>
<keyword evidence="4" id="KW-1185">Reference proteome</keyword>
<dbReference type="OrthoDB" id="10025005at2759"/>
<reference evidence="3 4" key="1">
    <citation type="submission" date="2018-08" db="EMBL/GenBank/DDBJ databases">
        <title>Genome and evolution of the arbuscular mycorrhizal fungus Diversispora epigaea (formerly Glomus versiforme) and its bacterial endosymbionts.</title>
        <authorList>
            <person name="Sun X."/>
            <person name="Fei Z."/>
            <person name="Harrison M."/>
        </authorList>
    </citation>
    <scope>NUCLEOTIDE SEQUENCE [LARGE SCALE GENOMIC DNA]</scope>
    <source>
        <strain evidence="3 4">IT104</strain>
    </source>
</reference>
<dbReference type="PANTHER" id="PTHR14499:SF136">
    <property type="entry name" value="GH08630P"/>
    <property type="match status" value="1"/>
</dbReference>
<keyword evidence="1" id="KW-0812">Transmembrane</keyword>
<dbReference type="EMBL" id="PQFF01000277">
    <property type="protein sequence ID" value="RHZ67065.1"/>
    <property type="molecule type" value="Genomic_DNA"/>
</dbReference>
<organism evidence="3 4">
    <name type="scientific">Diversispora epigaea</name>
    <dbReference type="NCBI Taxonomy" id="1348612"/>
    <lineage>
        <taxon>Eukaryota</taxon>
        <taxon>Fungi</taxon>
        <taxon>Fungi incertae sedis</taxon>
        <taxon>Mucoromycota</taxon>
        <taxon>Glomeromycotina</taxon>
        <taxon>Glomeromycetes</taxon>
        <taxon>Diversisporales</taxon>
        <taxon>Diversisporaceae</taxon>
        <taxon>Diversispora</taxon>
    </lineage>
</organism>
<dbReference type="Gene3D" id="3.30.710.10">
    <property type="entry name" value="Potassium Channel Kv1.1, Chain A"/>
    <property type="match status" value="1"/>
</dbReference>
<feature type="transmembrane region" description="Helical" evidence="1">
    <location>
        <begin position="134"/>
        <end position="158"/>
    </location>
</feature>
<dbReference type="InterPro" id="IPR003131">
    <property type="entry name" value="T1-type_BTB"/>
</dbReference>
<gene>
    <name evidence="3" type="ORF">Glove_303g146</name>
</gene>
<dbReference type="AlphaFoldDB" id="A0A397HV14"/>
<dbReference type="SUPFAM" id="SSF54695">
    <property type="entry name" value="POZ domain"/>
    <property type="match status" value="1"/>
</dbReference>
<dbReference type="InterPro" id="IPR011333">
    <property type="entry name" value="SKP1/BTB/POZ_sf"/>
</dbReference>
<sequence>MEKIEITQENLEKEKLDSEEIILDVGGTKYITKRSILIKYPNTLLGEKFLDPSNCNDEHFFDRNGRAFHYIMEFYRTGEPLWPDKSDDVTYEEVKREFKHFQIPSEKDHADTLASKEATDTFNTDSSDRFCSEMIFLVNCTKLIGFLTCILLILNYFVEKTE</sequence>
<dbReference type="Pfam" id="PF02214">
    <property type="entry name" value="BTB_2"/>
    <property type="match status" value="1"/>
</dbReference>
<protein>
    <recommendedName>
        <fullName evidence="2">BTB domain-containing protein</fullName>
    </recommendedName>
</protein>